<dbReference type="AlphaFoldDB" id="A0A1I5KQG2"/>
<accession>A0A1I5KQG2</accession>
<evidence type="ECO:0000313" key="1">
    <source>
        <dbReference type="EMBL" id="SFO87360.1"/>
    </source>
</evidence>
<name>A0A1I5KQG2_9BACT</name>
<organism evidence="1 2">
    <name type="scientific">Hydrogenimonas thermophila</name>
    <dbReference type="NCBI Taxonomy" id="223786"/>
    <lineage>
        <taxon>Bacteria</taxon>
        <taxon>Pseudomonadati</taxon>
        <taxon>Campylobacterota</taxon>
        <taxon>Epsilonproteobacteria</taxon>
        <taxon>Campylobacterales</taxon>
        <taxon>Hydrogenimonadaceae</taxon>
        <taxon>Hydrogenimonas</taxon>
    </lineage>
</organism>
<dbReference type="RefSeq" id="WP_092909728.1">
    <property type="nucleotide sequence ID" value="NZ_FOXB01000001.1"/>
</dbReference>
<sequence length="66" mass="7135">MVKSVGKESAEKFINAIEKFLEVIQKESHGNSKLSINCATEVASPIGVGTFSQRVQAQESNKNVVV</sequence>
<dbReference type="Proteomes" id="UP000199227">
    <property type="component" value="Unassembled WGS sequence"/>
</dbReference>
<keyword evidence="2" id="KW-1185">Reference proteome</keyword>
<evidence type="ECO:0000313" key="2">
    <source>
        <dbReference type="Proteomes" id="UP000199227"/>
    </source>
</evidence>
<dbReference type="EMBL" id="FOXB01000001">
    <property type="protein sequence ID" value="SFO87360.1"/>
    <property type="molecule type" value="Genomic_DNA"/>
</dbReference>
<gene>
    <name evidence="1" type="ORF">SAMN05216234_10142</name>
</gene>
<dbReference type="STRING" id="223786.SAMN05216234_10142"/>
<protein>
    <submittedName>
        <fullName evidence="1">Uncharacterized protein</fullName>
    </submittedName>
</protein>
<proteinExistence type="predicted"/>
<reference evidence="1 2" key="1">
    <citation type="submission" date="2016-10" db="EMBL/GenBank/DDBJ databases">
        <authorList>
            <person name="de Groot N.N."/>
        </authorList>
    </citation>
    <scope>NUCLEOTIDE SEQUENCE [LARGE SCALE GENOMIC DNA]</scope>
    <source>
        <strain evidence="1 2">EP1-55-1</strain>
    </source>
</reference>